<evidence type="ECO:0000313" key="10">
    <source>
        <dbReference type="EMBL" id="AWX64082.1"/>
    </source>
</evidence>
<dbReference type="Pfam" id="PF02823">
    <property type="entry name" value="ATP-synt_DE_N"/>
    <property type="match status" value="1"/>
</dbReference>
<accession>A0A3G1RIV6</accession>
<evidence type="ECO:0000259" key="9">
    <source>
        <dbReference type="Pfam" id="PF02823"/>
    </source>
</evidence>
<feature type="domain" description="ATP synthase epsilon subunit C-terminal" evidence="8">
    <location>
        <begin position="85"/>
        <end position="128"/>
    </location>
</feature>
<dbReference type="Pfam" id="PF00401">
    <property type="entry name" value="ATP-synt_DE"/>
    <property type="match status" value="1"/>
</dbReference>
<feature type="domain" description="ATP synthase F1 complex delta/epsilon subunit N-terminal" evidence="9">
    <location>
        <begin position="3"/>
        <end position="81"/>
    </location>
</feature>
<keyword evidence="3" id="KW-0813">Transport</keyword>
<keyword evidence="7" id="KW-0066">ATP synthesis</keyword>
<keyword evidence="6" id="KW-0139">CF(1)</keyword>
<dbReference type="HAMAP" id="MF_00530">
    <property type="entry name" value="ATP_synth_epsil_bac"/>
    <property type="match status" value="1"/>
</dbReference>
<evidence type="ECO:0000259" key="8">
    <source>
        <dbReference type="Pfam" id="PF00401"/>
    </source>
</evidence>
<organism evidence="10">
    <name type="scientific">Capsosiphon fulvescens</name>
    <dbReference type="NCBI Taxonomy" id="205396"/>
    <lineage>
        <taxon>Eukaryota</taxon>
        <taxon>Viridiplantae</taxon>
        <taxon>Chlorophyta</taxon>
        <taxon>core chlorophytes</taxon>
        <taxon>Ulvophyceae</taxon>
        <taxon>OUU clade</taxon>
        <taxon>Ulotrichales</taxon>
        <taxon>Ulotrichaceae</taxon>
        <taxon>Capsosiphon</taxon>
    </lineage>
</organism>
<keyword evidence="4" id="KW-0406">Ion transport</keyword>
<evidence type="ECO:0000256" key="1">
    <source>
        <dbReference type="ARBA" id="ARBA00004170"/>
    </source>
</evidence>
<dbReference type="GO" id="GO:0045259">
    <property type="term" value="C:proton-transporting ATP synthase complex"/>
    <property type="evidence" value="ECO:0007669"/>
    <property type="project" value="UniProtKB-KW"/>
</dbReference>
<dbReference type="PANTHER" id="PTHR13822">
    <property type="entry name" value="ATP SYNTHASE DELTA/EPSILON CHAIN"/>
    <property type="match status" value="1"/>
</dbReference>
<evidence type="ECO:0000256" key="2">
    <source>
        <dbReference type="ARBA" id="ARBA00005712"/>
    </source>
</evidence>
<evidence type="ECO:0000256" key="5">
    <source>
        <dbReference type="ARBA" id="ARBA00023136"/>
    </source>
</evidence>
<comment type="similarity">
    <text evidence="2">Belongs to the ATPase epsilon chain family.</text>
</comment>
<dbReference type="Gene3D" id="6.10.140.480">
    <property type="match status" value="1"/>
</dbReference>
<dbReference type="Gene3D" id="2.60.15.10">
    <property type="entry name" value="F0F1 ATP synthase delta/epsilon subunit, N-terminal"/>
    <property type="match status" value="1"/>
</dbReference>
<dbReference type="EMBL" id="MH790906">
    <property type="protein sequence ID" value="AYV89999.1"/>
    <property type="molecule type" value="Genomic_DNA"/>
</dbReference>
<evidence type="ECO:0000256" key="6">
    <source>
        <dbReference type="ARBA" id="ARBA00023196"/>
    </source>
</evidence>
<dbReference type="GeneID" id="38458139"/>
<proteinExistence type="inferred from homology"/>
<evidence type="ECO:0000256" key="3">
    <source>
        <dbReference type="ARBA" id="ARBA00022448"/>
    </source>
</evidence>
<keyword evidence="5" id="KW-0472">Membrane</keyword>
<sequence length="130" mass="14401">MNLQVCIMTPDEIFWNEQAEEIVLPTNTGQMGVLANHAPIITALDIGVMSIRTNKDWTSVALMGGFALVKQNQVTVLVNSAESKDKIDQSSAETAFLEAQEQLEKATSPKEKVEANFTFKRARARYQLVS</sequence>
<dbReference type="NCBIfam" id="TIGR01216">
    <property type="entry name" value="ATP_synt_epsi"/>
    <property type="match status" value="1"/>
</dbReference>
<dbReference type="CDD" id="cd12152">
    <property type="entry name" value="F1-ATPase_delta"/>
    <property type="match status" value="1"/>
</dbReference>
<dbReference type="RefSeq" id="YP_009538393.1">
    <property type="nucleotide sequence ID" value="NC_039920.1"/>
</dbReference>
<evidence type="ECO:0000256" key="7">
    <source>
        <dbReference type="ARBA" id="ARBA00023310"/>
    </source>
</evidence>
<geneLocation type="plastid" evidence="10"/>
<dbReference type="InterPro" id="IPR020547">
    <property type="entry name" value="ATP_synth_F1_esu_C"/>
</dbReference>
<dbReference type="InterPro" id="IPR001469">
    <property type="entry name" value="ATP_synth_F1_dsu/esu"/>
</dbReference>
<reference evidence="10" key="1">
    <citation type="journal article" date="2018" name="J. Phycol.">
        <title>Flip-flop organization in the chloroplast genome of Capsosiphon fulvescens (Ulvophyceae, Chlorophyta.</title>
        <authorList>
            <person name="Kim D."/>
            <person name="Lee J."/>
            <person name="Choi J.W."/>
            <person name="Yang J.H."/>
            <person name="Hwang I.K."/>
            <person name="Yoon H.S."/>
        </authorList>
    </citation>
    <scope>NUCLEOTIDE SEQUENCE</scope>
    <source>
        <strain evidence="10">TypeA</strain>
        <strain evidence="11">TypeB</strain>
    </source>
</reference>
<evidence type="ECO:0000313" key="11">
    <source>
        <dbReference type="EMBL" id="AYV89999.1"/>
    </source>
</evidence>
<dbReference type="EMBL" id="MG727869">
    <property type="protein sequence ID" value="AWX64082.1"/>
    <property type="molecule type" value="Genomic_DNA"/>
</dbReference>
<dbReference type="AlphaFoldDB" id="A0A3G1RIV6"/>
<protein>
    <submittedName>
        <fullName evidence="10">CF1 epsilon subunit of ATP synthase</fullName>
    </submittedName>
</protein>
<name>A0A3G1RIV6_9CHLO</name>
<dbReference type="InterPro" id="IPR020546">
    <property type="entry name" value="ATP_synth_F1_dsu/esu_N"/>
</dbReference>
<dbReference type="GO" id="GO:0046933">
    <property type="term" value="F:proton-transporting ATP synthase activity, rotational mechanism"/>
    <property type="evidence" value="ECO:0007669"/>
    <property type="project" value="InterPro"/>
</dbReference>
<keyword evidence="10" id="KW-0934">Plastid</keyword>
<evidence type="ECO:0000256" key="4">
    <source>
        <dbReference type="ARBA" id="ARBA00023065"/>
    </source>
</evidence>
<dbReference type="SUPFAM" id="SSF51344">
    <property type="entry name" value="Epsilon subunit of F1F0-ATP synthase N-terminal domain"/>
    <property type="match status" value="1"/>
</dbReference>
<dbReference type="PANTHER" id="PTHR13822:SF10">
    <property type="entry name" value="ATP SYNTHASE EPSILON CHAIN, CHLOROPLASTIC"/>
    <property type="match status" value="1"/>
</dbReference>
<gene>
    <name evidence="10" type="primary">atpE</name>
    <name evidence="10" type="ORF">Capsosi_051</name>
</gene>
<dbReference type="InterPro" id="IPR036771">
    <property type="entry name" value="ATPsynth_dsu/esu_N"/>
</dbReference>
<comment type="subcellular location">
    <subcellularLocation>
        <location evidence="1">Membrane</location>
        <topology evidence="1">Peripheral membrane protein</topology>
    </subcellularLocation>
</comment>